<dbReference type="InterPro" id="IPR016193">
    <property type="entry name" value="Cytidine_deaminase-like"/>
</dbReference>
<keyword evidence="1" id="KW-0479">Metal-binding</keyword>
<dbReference type="InterPro" id="IPR002125">
    <property type="entry name" value="CMP_dCMP_dom"/>
</dbReference>
<evidence type="ECO:0000256" key="2">
    <source>
        <dbReference type="ARBA" id="ARBA00022833"/>
    </source>
</evidence>
<dbReference type="GO" id="GO:0052717">
    <property type="term" value="F:tRNA-specific adenosine-34 deaminase activity"/>
    <property type="evidence" value="ECO:0007669"/>
    <property type="project" value="UniProtKB-EC"/>
</dbReference>
<dbReference type="Proteomes" id="UP000189810">
    <property type="component" value="Chromosome I"/>
</dbReference>
<dbReference type="RefSeq" id="WP_079654488.1">
    <property type="nucleotide sequence ID" value="NZ_LT670846.1"/>
</dbReference>
<dbReference type="CDD" id="cd01285">
    <property type="entry name" value="nucleoside_deaminase"/>
    <property type="match status" value="1"/>
</dbReference>
<dbReference type="Gene3D" id="3.40.140.10">
    <property type="entry name" value="Cytidine Deaminase, domain 2"/>
    <property type="match status" value="1"/>
</dbReference>
<dbReference type="GO" id="GO:0002100">
    <property type="term" value="P:tRNA wobble adenosine to inosine editing"/>
    <property type="evidence" value="ECO:0007669"/>
    <property type="project" value="InterPro"/>
</dbReference>
<evidence type="ECO:0000259" key="3">
    <source>
        <dbReference type="PROSITE" id="PS51747"/>
    </source>
</evidence>
<dbReference type="PANTHER" id="PTHR11079:SF202">
    <property type="entry name" value="TRNA-SPECIFIC ADENOSINE DEAMINASE"/>
    <property type="match status" value="1"/>
</dbReference>
<protein>
    <submittedName>
        <fullName evidence="4">tRNA(Adenine34) deaminase</fullName>
    </submittedName>
</protein>
<organism evidence="4 5">
    <name type="scientific">Thermocrinis minervae</name>
    <dbReference type="NCBI Taxonomy" id="381751"/>
    <lineage>
        <taxon>Bacteria</taxon>
        <taxon>Pseudomonadati</taxon>
        <taxon>Aquificota</taxon>
        <taxon>Aquificia</taxon>
        <taxon>Aquificales</taxon>
        <taxon>Aquificaceae</taxon>
        <taxon>Thermocrinis</taxon>
    </lineage>
</organism>
<dbReference type="AlphaFoldDB" id="A0A1M6TCM8"/>
<dbReference type="GO" id="GO:0008270">
    <property type="term" value="F:zinc ion binding"/>
    <property type="evidence" value="ECO:0007669"/>
    <property type="project" value="InterPro"/>
</dbReference>
<dbReference type="InterPro" id="IPR016192">
    <property type="entry name" value="APOBEC/CMP_deaminase_Zn-bd"/>
</dbReference>
<keyword evidence="5" id="KW-1185">Reference proteome</keyword>
<dbReference type="SUPFAM" id="SSF53927">
    <property type="entry name" value="Cytidine deaminase-like"/>
    <property type="match status" value="1"/>
</dbReference>
<dbReference type="OrthoDB" id="9802676at2"/>
<dbReference type="STRING" id="381751.SAMN05444391_1398"/>
<sequence>MGPGLERDPFYVCMQEARKAFNEGEVPVGCAVFKEGRLLVSSHNMVQTLKDPLAHAEILAIRQATEILGEKYLYGCEVHVSLEPCLMCTYALVLARVDRIVFYALDHKHGGIMSLYNILDDVRLNHRVRWEYKPREEAQRLLKEFFERLRDDQSRKG</sequence>
<gene>
    <name evidence="4" type="ORF">SAMN05444391_1398</name>
</gene>
<dbReference type="Pfam" id="PF00383">
    <property type="entry name" value="dCMP_cyt_deam_1"/>
    <property type="match status" value="1"/>
</dbReference>
<proteinExistence type="predicted"/>
<dbReference type="PANTHER" id="PTHR11079">
    <property type="entry name" value="CYTOSINE DEAMINASE FAMILY MEMBER"/>
    <property type="match status" value="1"/>
</dbReference>
<dbReference type="PROSITE" id="PS00903">
    <property type="entry name" value="CYT_DCMP_DEAMINASES_1"/>
    <property type="match status" value="1"/>
</dbReference>
<dbReference type="EMBL" id="LT670846">
    <property type="protein sequence ID" value="SHK54730.1"/>
    <property type="molecule type" value="Genomic_DNA"/>
</dbReference>
<reference evidence="4 5" key="1">
    <citation type="submission" date="2016-11" db="EMBL/GenBank/DDBJ databases">
        <authorList>
            <person name="Jaros S."/>
            <person name="Januszkiewicz K."/>
            <person name="Wedrychowicz H."/>
        </authorList>
    </citation>
    <scope>NUCLEOTIDE SEQUENCE [LARGE SCALE GENOMIC DNA]</scope>
    <source>
        <strain evidence="4 5">DSM 19557</strain>
    </source>
</reference>
<evidence type="ECO:0000313" key="4">
    <source>
        <dbReference type="EMBL" id="SHK54730.1"/>
    </source>
</evidence>
<keyword evidence="2" id="KW-0862">Zinc</keyword>
<accession>A0A1M6TCM8</accession>
<dbReference type="PROSITE" id="PS51747">
    <property type="entry name" value="CYT_DCMP_DEAMINASES_2"/>
    <property type="match status" value="1"/>
</dbReference>
<evidence type="ECO:0000313" key="5">
    <source>
        <dbReference type="Proteomes" id="UP000189810"/>
    </source>
</evidence>
<feature type="domain" description="CMP/dCMP-type deaminase" evidence="3">
    <location>
        <begin position="8"/>
        <end position="131"/>
    </location>
</feature>
<name>A0A1M6TCM8_9AQUI</name>
<evidence type="ECO:0000256" key="1">
    <source>
        <dbReference type="ARBA" id="ARBA00022723"/>
    </source>
</evidence>